<comment type="caution">
    <text evidence="2">The sequence shown here is derived from an EMBL/GenBank/DDBJ whole genome shotgun (WGS) entry which is preliminary data.</text>
</comment>
<gene>
    <name evidence="2" type="ORF">MNOR_LOCUS840</name>
</gene>
<evidence type="ECO:0000256" key="1">
    <source>
        <dbReference type="SAM" id="MobiDB-lite"/>
    </source>
</evidence>
<protein>
    <submittedName>
        <fullName evidence="2">Uncharacterized protein</fullName>
    </submittedName>
</protein>
<proteinExistence type="predicted"/>
<organism evidence="2 3">
    <name type="scientific">Meganyctiphanes norvegica</name>
    <name type="common">Northern krill</name>
    <name type="synonym">Thysanopoda norvegica</name>
    <dbReference type="NCBI Taxonomy" id="48144"/>
    <lineage>
        <taxon>Eukaryota</taxon>
        <taxon>Metazoa</taxon>
        <taxon>Ecdysozoa</taxon>
        <taxon>Arthropoda</taxon>
        <taxon>Crustacea</taxon>
        <taxon>Multicrustacea</taxon>
        <taxon>Malacostraca</taxon>
        <taxon>Eumalacostraca</taxon>
        <taxon>Eucarida</taxon>
        <taxon>Euphausiacea</taxon>
        <taxon>Euphausiidae</taxon>
        <taxon>Meganyctiphanes</taxon>
    </lineage>
</organism>
<evidence type="ECO:0000313" key="3">
    <source>
        <dbReference type="Proteomes" id="UP001497623"/>
    </source>
</evidence>
<evidence type="ECO:0000313" key="2">
    <source>
        <dbReference type="EMBL" id="CAL4059797.1"/>
    </source>
</evidence>
<feature type="region of interest" description="Disordered" evidence="1">
    <location>
        <begin position="129"/>
        <end position="148"/>
    </location>
</feature>
<keyword evidence="3" id="KW-1185">Reference proteome</keyword>
<reference evidence="2 3" key="1">
    <citation type="submission" date="2024-05" db="EMBL/GenBank/DDBJ databases">
        <authorList>
            <person name="Wallberg A."/>
        </authorList>
    </citation>
    <scope>NUCLEOTIDE SEQUENCE [LARGE SCALE GENOMIC DNA]</scope>
</reference>
<sequence length="175" mass="19974">WHGNHSSDYEENYNKDYSNPIIYQDTVKIGLPTAGLCLLNPENITSSPVKRICLYIKPESDQLDQQGGLNGRIFKYADNVTTIILDLRNSKPSVTLAKVKEDYTSQLNNDDYRSYPEFGFDNDYNIYGPNDPPPYRRKRNTAQTQSATEQWNMNKRIPPSFAPGKGDITGSFIRL</sequence>
<accession>A0AAV2PMG6</accession>
<name>A0AAV2PMG6_MEGNR</name>
<dbReference type="Proteomes" id="UP001497623">
    <property type="component" value="Unassembled WGS sequence"/>
</dbReference>
<dbReference type="EMBL" id="CAXKWB010000198">
    <property type="protein sequence ID" value="CAL4059797.1"/>
    <property type="molecule type" value="Genomic_DNA"/>
</dbReference>
<feature type="non-terminal residue" evidence="2">
    <location>
        <position position="1"/>
    </location>
</feature>
<dbReference type="AlphaFoldDB" id="A0AAV2PMG6"/>